<reference evidence="2" key="1">
    <citation type="submission" date="2024-05" db="EMBL/GenBank/DDBJ databases">
        <title>Planctomycetes of the genus Singulisphaera possess chitinolytic capabilities.</title>
        <authorList>
            <person name="Ivanova A."/>
        </authorList>
    </citation>
    <scope>NUCLEOTIDE SEQUENCE</scope>
    <source>
        <strain evidence="2">Ch08T</strain>
    </source>
</reference>
<dbReference type="CDD" id="cd15482">
    <property type="entry name" value="Sialidase_non-viral"/>
    <property type="match status" value="1"/>
</dbReference>
<dbReference type="EMBL" id="CP155447">
    <property type="protein sequence ID" value="XBH04623.1"/>
    <property type="molecule type" value="Genomic_DNA"/>
</dbReference>
<dbReference type="SUPFAM" id="SSF49899">
    <property type="entry name" value="Concanavalin A-like lectins/glucanases"/>
    <property type="match status" value="1"/>
</dbReference>
<dbReference type="SUPFAM" id="SSF50939">
    <property type="entry name" value="Sialidases"/>
    <property type="match status" value="1"/>
</dbReference>
<dbReference type="AlphaFoldDB" id="A0AAU7CHR3"/>
<dbReference type="InterPro" id="IPR011040">
    <property type="entry name" value="Sialidase"/>
</dbReference>
<accession>A0AAU7CHR3</accession>
<organism evidence="2">
    <name type="scientific">Singulisphaera sp. Ch08</name>
    <dbReference type="NCBI Taxonomy" id="3120278"/>
    <lineage>
        <taxon>Bacteria</taxon>
        <taxon>Pseudomonadati</taxon>
        <taxon>Planctomycetota</taxon>
        <taxon>Planctomycetia</taxon>
        <taxon>Isosphaerales</taxon>
        <taxon>Isosphaeraceae</taxon>
        <taxon>Singulisphaera</taxon>
    </lineage>
</organism>
<evidence type="ECO:0000313" key="2">
    <source>
        <dbReference type="EMBL" id="XBH04623.1"/>
    </source>
</evidence>
<dbReference type="Pfam" id="PF13385">
    <property type="entry name" value="Laminin_G_3"/>
    <property type="match status" value="1"/>
</dbReference>
<name>A0AAU7CHR3_9BACT</name>
<evidence type="ECO:0000259" key="1">
    <source>
        <dbReference type="Pfam" id="PF13088"/>
    </source>
</evidence>
<dbReference type="InterPro" id="IPR013320">
    <property type="entry name" value="ConA-like_dom_sf"/>
</dbReference>
<dbReference type="RefSeq" id="WP_406697415.1">
    <property type="nucleotide sequence ID" value="NZ_CP155447.1"/>
</dbReference>
<dbReference type="Gene3D" id="2.60.120.200">
    <property type="match status" value="1"/>
</dbReference>
<dbReference type="Pfam" id="PF13088">
    <property type="entry name" value="BNR_2"/>
    <property type="match status" value="1"/>
</dbReference>
<protein>
    <submittedName>
        <fullName evidence="2">LamG-like jellyroll fold domain-containing protein</fullName>
    </submittedName>
</protein>
<dbReference type="InterPro" id="IPR036278">
    <property type="entry name" value="Sialidase_sf"/>
</dbReference>
<feature type="domain" description="Sialidase" evidence="1">
    <location>
        <begin position="122"/>
        <end position="405"/>
    </location>
</feature>
<proteinExistence type="predicted"/>
<sequence>MPGRRFGQPGRRFAIAAFVLVIHAGFLGWAPAWGEGPGKPWTDFRNIQTGRPIPDEGYCDQPYVVLTDDGHWLCVMTTGQGVEGQPGQHVVSVRSADRGQNWSALVPIEPADGPEASWAMPLKVPGGRIYVFYTYNADNLRVVPGGNSPGTNRRVDTLGKYVYKYSDDHGKSWSPERFEIPMRRMRIDRENNDLGKTLLFWGVGKPIIAGDAAYFGFAKVGKWGSPGTMVLSQGAFMKSGNILSERSPAKIQWELLPDGDEGLRAPKGPVSDEANPVALSDGSLFATYRTIDGYPCQAYSRDGGHTWTPTAYATYGPGGRRIKHPRAANFVRKFANGKFLYWFHNHGGEPVHAGPWDPYKGRNPAWVLGGVEKDGLIHWSEPEILLYDDDPVTRVSYPDFIEDGGKYFVTETQKTVARVHEIDPTLLEGVWNQGERKQVARLGLAVDLSGDPIAAKTEVDVPRLPDLSQRRGFSVDFWVRFDELTAGQTILDTRDGAGKGVRLTMSESSALRLTLHDGGREASWESDPGTGPGTLKVGTWQHVAVVVDGGPKIITFVVDGILNDGGALREYGWGRFPQELGDVNGAVRVALAPKLLGQLRAFRIYDRALRTSEAVGNSRVRP</sequence>
<gene>
    <name evidence="2" type="ORF">V5E97_01020</name>
</gene>
<dbReference type="Gene3D" id="2.120.10.10">
    <property type="match status" value="2"/>
</dbReference>